<dbReference type="PROSITE" id="PS51257">
    <property type="entry name" value="PROKAR_LIPOPROTEIN"/>
    <property type="match status" value="1"/>
</dbReference>
<evidence type="ECO:0000256" key="3">
    <source>
        <dbReference type="ARBA" id="ARBA00022692"/>
    </source>
</evidence>
<keyword evidence="2" id="KW-1003">Cell membrane</keyword>
<feature type="transmembrane region" description="Helical" evidence="6">
    <location>
        <begin position="43"/>
        <end position="63"/>
    </location>
</feature>
<dbReference type="Pfam" id="PF13396">
    <property type="entry name" value="PLDc_N"/>
    <property type="match status" value="1"/>
</dbReference>
<evidence type="ECO:0000259" key="7">
    <source>
        <dbReference type="Pfam" id="PF13396"/>
    </source>
</evidence>
<evidence type="ECO:0000256" key="4">
    <source>
        <dbReference type="ARBA" id="ARBA00022989"/>
    </source>
</evidence>
<keyword evidence="4 6" id="KW-1133">Transmembrane helix</keyword>
<evidence type="ECO:0000256" key="6">
    <source>
        <dbReference type="SAM" id="Phobius"/>
    </source>
</evidence>
<name>A0A853B2Q9_9PSEU</name>
<feature type="domain" description="Cardiolipin synthase N-terminal" evidence="7">
    <location>
        <begin position="23"/>
        <end position="65"/>
    </location>
</feature>
<feature type="transmembrane region" description="Helical" evidence="6">
    <location>
        <begin position="6"/>
        <end position="31"/>
    </location>
</feature>
<evidence type="ECO:0000256" key="2">
    <source>
        <dbReference type="ARBA" id="ARBA00022475"/>
    </source>
</evidence>
<evidence type="ECO:0000256" key="1">
    <source>
        <dbReference type="ARBA" id="ARBA00004651"/>
    </source>
</evidence>
<evidence type="ECO:0000313" key="8">
    <source>
        <dbReference type="EMBL" id="NYI88926.1"/>
    </source>
</evidence>
<comment type="caution">
    <text evidence="8">The sequence shown here is derived from an EMBL/GenBank/DDBJ whole genome shotgun (WGS) entry which is preliminary data.</text>
</comment>
<keyword evidence="9" id="KW-1185">Reference proteome</keyword>
<organism evidence="8 9">
    <name type="scientific">Amycolatopsis endophytica</name>
    <dbReference type="NCBI Taxonomy" id="860233"/>
    <lineage>
        <taxon>Bacteria</taxon>
        <taxon>Bacillati</taxon>
        <taxon>Actinomycetota</taxon>
        <taxon>Actinomycetes</taxon>
        <taxon>Pseudonocardiales</taxon>
        <taxon>Pseudonocardiaceae</taxon>
        <taxon>Amycolatopsis</taxon>
    </lineage>
</organism>
<keyword evidence="3 6" id="KW-0812">Transmembrane</keyword>
<dbReference type="InterPro" id="IPR027379">
    <property type="entry name" value="CLS_N"/>
</dbReference>
<evidence type="ECO:0000313" key="9">
    <source>
        <dbReference type="Proteomes" id="UP000549616"/>
    </source>
</evidence>
<gene>
    <name evidence="8" type="ORF">HNR02_002249</name>
</gene>
<protein>
    <recommendedName>
        <fullName evidence="7">Cardiolipin synthase N-terminal domain-containing protein</fullName>
    </recommendedName>
</protein>
<dbReference type="RefSeq" id="WP_179773094.1">
    <property type="nucleotide sequence ID" value="NZ_JACCFK010000001.1"/>
</dbReference>
<dbReference type="GO" id="GO:0005886">
    <property type="term" value="C:plasma membrane"/>
    <property type="evidence" value="ECO:0007669"/>
    <property type="project" value="UniProtKB-SubCell"/>
</dbReference>
<sequence>MIDKPWNYVLAALIIALVLACVVLIIGALVSILRSPQSGGMKLVWVVFVLVAPYLGSALWFLIGRKSALTAS</sequence>
<evidence type="ECO:0000256" key="5">
    <source>
        <dbReference type="ARBA" id="ARBA00023136"/>
    </source>
</evidence>
<comment type="subcellular location">
    <subcellularLocation>
        <location evidence="1">Cell membrane</location>
        <topology evidence="1">Multi-pass membrane protein</topology>
    </subcellularLocation>
</comment>
<keyword evidence="5 6" id="KW-0472">Membrane</keyword>
<dbReference type="AlphaFoldDB" id="A0A853B2Q9"/>
<dbReference type="Proteomes" id="UP000549616">
    <property type="component" value="Unassembled WGS sequence"/>
</dbReference>
<reference evidence="8 9" key="1">
    <citation type="submission" date="2020-07" db="EMBL/GenBank/DDBJ databases">
        <title>Sequencing the genomes of 1000 actinobacteria strains.</title>
        <authorList>
            <person name="Klenk H.-P."/>
        </authorList>
    </citation>
    <scope>NUCLEOTIDE SEQUENCE [LARGE SCALE GENOMIC DNA]</scope>
    <source>
        <strain evidence="8 9">DSM 104006</strain>
    </source>
</reference>
<accession>A0A853B2Q9</accession>
<dbReference type="EMBL" id="JACCFK010000001">
    <property type="protein sequence ID" value="NYI88926.1"/>
    <property type="molecule type" value="Genomic_DNA"/>
</dbReference>
<proteinExistence type="predicted"/>